<keyword evidence="1" id="KW-1133">Transmembrane helix</keyword>
<evidence type="ECO:0000313" key="3">
    <source>
        <dbReference type="Proteomes" id="UP001623661"/>
    </source>
</evidence>
<feature type="transmembrane region" description="Helical" evidence="1">
    <location>
        <begin position="12"/>
        <end position="29"/>
    </location>
</feature>
<feature type="transmembrane region" description="Helical" evidence="1">
    <location>
        <begin position="106"/>
        <end position="124"/>
    </location>
</feature>
<proteinExistence type="predicted"/>
<comment type="caution">
    <text evidence="2">The sequence shown here is derived from an EMBL/GenBank/DDBJ whole genome shotgun (WGS) entry which is preliminary data.</text>
</comment>
<feature type="transmembrane region" description="Helical" evidence="1">
    <location>
        <begin position="73"/>
        <end position="94"/>
    </location>
</feature>
<feature type="transmembrane region" description="Helical" evidence="1">
    <location>
        <begin position="49"/>
        <end position="67"/>
    </location>
</feature>
<name>A0ABW8TV29_9CLOT</name>
<gene>
    <name evidence="2" type="primary">yabQ</name>
    <name evidence="2" type="ORF">ACJDUH_15860</name>
</gene>
<dbReference type="EMBL" id="JBJHZY010000003">
    <property type="protein sequence ID" value="MFL0269559.1"/>
    <property type="molecule type" value="Genomic_DNA"/>
</dbReference>
<keyword evidence="1" id="KW-0472">Membrane</keyword>
<protein>
    <submittedName>
        <fullName evidence="2">Spore cortex biosynthesis protein YabQ</fullName>
    </submittedName>
</protein>
<keyword evidence="3" id="KW-1185">Reference proteome</keyword>
<keyword evidence="1" id="KW-0812">Transmembrane</keyword>
<organism evidence="2 3">
    <name type="scientific">Candidatus Clostridium radicumherbarum</name>
    <dbReference type="NCBI Taxonomy" id="3381662"/>
    <lineage>
        <taxon>Bacteria</taxon>
        <taxon>Bacillati</taxon>
        <taxon>Bacillota</taxon>
        <taxon>Clostridia</taxon>
        <taxon>Eubacteriales</taxon>
        <taxon>Clostridiaceae</taxon>
        <taxon>Clostridium</taxon>
    </lineage>
</organism>
<dbReference type="NCBIfam" id="TIGR02893">
    <property type="entry name" value="spore_yabQ"/>
    <property type="match status" value="1"/>
</dbReference>
<dbReference type="Proteomes" id="UP001623661">
    <property type="component" value="Unassembled WGS sequence"/>
</dbReference>
<evidence type="ECO:0000256" key="1">
    <source>
        <dbReference type="SAM" id="Phobius"/>
    </source>
</evidence>
<dbReference type="Pfam" id="PF09578">
    <property type="entry name" value="Spore_YabQ"/>
    <property type="match status" value="1"/>
</dbReference>
<sequence>MLFSVSSQFNLLIFSLLAGVITGILFDLYRVMRGINDPNKIITFIEDTLFWIFVSIIIFIFLLYMSYAYMRGYVYISIAVGIIIYMSFISKYFIKLLYRVVNRITKIIRISFILLLYPFNLLIYKLKRKNK</sequence>
<dbReference type="RefSeq" id="WP_406766176.1">
    <property type="nucleotide sequence ID" value="NZ_JBJHZY010000003.1"/>
</dbReference>
<evidence type="ECO:0000313" key="2">
    <source>
        <dbReference type="EMBL" id="MFL0269559.1"/>
    </source>
</evidence>
<accession>A0ABW8TV29</accession>
<reference evidence="2 3" key="1">
    <citation type="submission" date="2024-11" db="EMBL/GenBank/DDBJ databases">
        <authorList>
            <person name="Heng Y.C."/>
            <person name="Lim A.C.H."/>
            <person name="Lee J.K.Y."/>
            <person name="Kittelmann S."/>
        </authorList>
    </citation>
    <scope>NUCLEOTIDE SEQUENCE [LARGE SCALE GENOMIC DNA]</scope>
    <source>
        <strain evidence="2 3">WILCCON 0202</strain>
    </source>
</reference>
<dbReference type="InterPro" id="IPR019074">
    <property type="entry name" value="YabQ"/>
</dbReference>